<protein>
    <submittedName>
        <fullName evidence="9">LTA synthase family protein</fullName>
    </submittedName>
</protein>
<comment type="caution">
    <text evidence="9">The sequence shown here is derived from an EMBL/GenBank/DDBJ whole genome shotgun (WGS) entry which is preliminary data.</text>
</comment>
<proteinExistence type="predicted"/>
<organism evidence="9 10">
    <name type="scientific">Roseburia intestinalis</name>
    <dbReference type="NCBI Taxonomy" id="166486"/>
    <lineage>
        <taxon>Bacteria</taxon>
        <taxon>Bacillati</taxon>
        <taxon>Bacillota</taxon>
        <taxon>Clostridia</taxon>
        <taxon>Lachnospirales</taxon>
        <taxon>Lachnospiraceae</taxon>
        <taxon>Roseburia</taxon>
    </lineage>
</organism>
<evidence type="ECO:0000256" key="4">
    <source>
        <dbReference type="ARBA" id="ARBA00022692"/>
    </source>
</evidence>
<feature type="transmembrane region" description="Helical" evidence="7">
    <location>
        <begin position="67"/>
        <end position="93"/>
    </location>
</feature>
<keyword evidence="6 7" id="KW-0472">Membrane</keyword>
<feature type="transmembrane region" description="Helical" evidence="7">
    <location>
        <begin position="170"/>
        <end position="187"/>
    </location>
</feature>
<gene>
    <name evidence="9" type="ORF">DW927_07805</name>
</gene>
<dbReference type="Pfam" id="PF00884">
    <property type="entry name" value="Sulfatase"/>
    <property type="match status" value="1"/>
</dbReference>
<feature type="transmembrane region" description="Helical" evidence="7">
    <location>
        <begin position="42"/>
        <end position="60"/>
    </location>
</feature>
<evidence type="ECO:0000313" key="10">
    <source>
        <dbReference type="Proteomes" id="UP000284465"/>
    </source>
</evidence>
<feature type="transmembrane region" description="Helical" evidence="7">
    <location>
        <begin position="207"/>
        <end position="225"/>
    </location>
</feature>
<dbReference type="SUPFAM" id="SSF53649">
    <property type="entry name" value="Alkaline phosphatase-like"/>
    <property type="match status" value="1"/>
</dbReference>
<dbReference type="RefSeq" id="WP_118591008.1">
    <property type="nucleotide sequence ID" value="NZ_QSFP01000007.1"/>
</dbReference>
<dbReference type="CDD" id="cd16015">
    <property type="entry name" value="LTA_synthase"/>
    <property type="match status" value="1"/>
</dbReference>
<dbReference type="InterPro" id="IPR000917">
    <property type="entry name" value="Sulfatase_N"/>
</dbReference>
<dbReference type="Gene3D" id="3.40.720.10">
    <property type="entry name" value="Alkaline Phosphatase, subunit A"/>
    <property type="match status" value="1"/>
</dbReference>
<evidence type="ECO:0000256" key="6">
    <source>
        <dbReference type="ARBA" id="ARBA00023136"/>
    </source>
</evidence>
<dbReference type="PANTHER" id="PTHR47371:SF3">
    <property type="entry name" value="PHOSPHOGLYCEROL TRANSFERASE I"/>
    <property type="match status" value="1"/>
</dbReference>
<feature type="transmembrane region" description="Helical" evidence="7">
    <location>
        <begin position="124"/>
        <end position="143"/>
    </location>
</feature>
<feature type="transmembrane region" description="Helical" evidence="7">
    <location>
        <begin position="99"/>
        <end position="117"/>
    </location>
</feature>
<dbReference type="InterPro" id="IPR050448">
    <property type="entry name" value="OpgB/LTA_synthase_biosynth"/>
</dbReference>
<keyword evidence="4 7" id="KW-0812">Transmembrane</keyword>
<accession>A0A3R6A864</accession>
<dbReference type="InterPro" id="IPR017850">
    <property type="entry name" value="Alkaline_phosphatase_core_sf"/>
</dbReference>
<feature type="domain" description="Sulfatase N-terminal" evidence="8">
    <location>
        <begin position="289"/>
        <end position="585"/>
    </location>
</feature>
<keyword evidence="3" id="KW-1003">Cell membrane</keyword>
<feature type="transmembrane region" description="Helical" evidence="7">
    <location>
        <begin position="16"/>
        <end position="36"/>
    </location>
</feature>
<evidence type="ECO:0000256" key="3">
    <source>
        <dbReference type="ARBA" id="ARBA00022475"/>
    </source>
</evidence>
<evidence type="ECO:0000313" key="9">
    <source>
        <dbReference type="EMBL" id="RHA67621.1"/>
    </source>
</evidence>
<sequence length="646" mass="74798">MDRKKFCWNICKDNMLLIYGLLQVILLAMLRKYYLLTVYQTVAAYLFVCLCGVIVLKFVRNKAVQNIYLLMWSSFHGIIILGFLTQGTFYLTLTQINKVQIVNLFLGFLLYWIFYLISGKGQTAVAVGNLVIAVMGITNHYLMRFRGAPFQISDLKAAKTAGNVFLNYDYMPDLYMLFTVIDLFVWYKLIKQEYQKRELKKRQIPDAIVTVAAVFACIPLVNGTYQKIYSETGQFSKDSYLAELLADAEGKIESYPEGYSAENAKKILQDFNSQALQKQEMVSTAKKMPNIVVIMNEAFSDLRVLGEIETDQPFLEYWDSLEENCIKGWANVSVFGGTTANSEYEFLSSDATALYQNPVIPYNNYFEQTDVYQSMVSVLIDQGYETTAFHPYLSSGWNRTQVYRAMQFDHIIFSEDLEQPLDTMRLYTSDEGDYTYIRQYFDQKEKNTPQFFFNVTMQNHSGYTYDGDNFKTTVHLRGDAAGKFPQAEQYLSLIRESDKALKGLLEYFENYEEPVVVVMFGDHQPKLEEEFYSYVTGNTRDQWDLTQQRNQYKTPLLIWHNYVADSENIGDISLNYLAPFLLQDTGLNMSDYQHYVLGQYEELPVINSVGIVNVNGNVYVRGSEEFTERTREMQTLVYAHTVEKVW</sequence>
<keyword evidence="5 7" id="KW-1133">Transmembrane helix</keyword>
<name>A0A3R6A864_9FIRM</name>
<reference evidence="9 10" key="1">
    <citation type="submission" date="2018-08" db="EMBL/GenBank/DDBJ databases">
        <title>A genome reference for cultivated species of the human gut microbiota.</title>
        <authorList>
            <person name="Zou Y."/>
            <person name="Xue W."/>
            <person name="Luo G."/>
        </authorList>
    </citation>
    <scope>NUCLEOTIDE SEQUENCE [LARGE SCALE GENOMIC DNA]</scope>
    <source>
        <strain evidence="9 10">AM43-11</strain>
    </source>
</reference>
<dbReference type="AlphaFoldDB" id="A0A3R6A864"/>
<dbReference type="PANTHER" id="PTHR47371">
    <property type="entry name" value="LIPOTEICHOIC ACID SYNTHASE"/>
    <property type="match status" value="1"/>
</dbReference>
<comment type="pathway">
    <text evidence="2">Cell wall biogenesis; lipoteichoic acid biosynthesis.</text>
</comment>
<dbReference type="GO" id="GO:0005886">
    <property type="term" value="C:plasma membrane"/>
    <property type="evidence" value="ECO:0007669"/>
    <property type="project" value="UniProtKB-SubCell"/>
</dbReference>
<evidence type="ECO:0000259" key="8">
    <source>
        <dbReference type="Pfam" id="PF00884"/>
    </source>
</evidence>
<evidence type="ECO:0000256" key="7">
    <source>
        <dbReference type="SAM" id="Phobius"/>
    </source>
</evidence>
<comment type="subcellular location">
    <subcellularLocation>
        <location evidence="1">Cell membrane</location>
        <topology evidence="1">Multi-pass membrane protein</topology>
    </subcellularLocation>
</comment>
<evidence type="ECO:0000256" key="5">
    <source>
        <dbReference type="ARBA" id="ARBA00022989"/>
    </source>
</evidence>
<evidence type="ECO:0000256" key="1">
    <source>
        <dbReference type="ARBA" id="ARBA00004651"/>
    </source>
</evidence>
<dbReference type="Proteomes" id="UP000284465">
    <property type="component" value="Unassembled WGS sequence"/>
</dbReference>
<dbReference type="EMBL" id="QSFP01000007">
    <property type="protein sequence ID" value="RHA67621.1"/>
    <property type="molecule type" value="Genomic_DNA"/>
</dbReference>
<evidence type="ECO:0000256" key="2">
    <source>
        <dbReference type="ARBA" id="ARBA00004936"/>
    </source>
</evidence>